<feature type="compositionally biased region" description="Low complexity" evidence="1">
    <location>
        <begin position="463"/>
        <end position="509"/>
    </location>
</feature>
<sequence>MNESFWSVSSSDSPEQKLDVPTSKEAIAHDKTTKKDKEIKQDPPLDITKDTSIPHLQSILKLSPSELDSNNSTFPQDDFDKFTTAREIDHPISIDELKSSPGLKHVSVHDDDSLQSISDDDDLMETASSVCGISSQEQISSKETIGNDAIDPDELDKRILLPIPEEIYDIPPNTLEQTPSVPTMDGLVTDDDDVLEKAGTMALSRRVYSPHELRSVIEELREEGDIIEQDSLKKEEEEEEEKRQRGYEIIHIFEEQHAISSSEWEKMKQKKLEAMEKRRRTQQGRATYHQIQQKRTQTKSQAKKLEPLKIERSEKTNKAQSSISSRIKPRGHSSNNPISSGNPSHSRVSIMGKKKSPLHSSISQASQASQSSNISTIMARKGQGVKPSTGVSKDNSTSKRLESIKHQSSLLQQRESHQHRNSRVPAFSSSKPQRRGQATVPKPFKLGSERPKDLSYSKAPSRSSHITSSSAYVASSSSSSSSAASSSIFKGNSNSSASSSSSSSSSPSSPRHQFPYSIMTISSLVPNEEYAGNDNQFTSSRSPRMTSYSPLEAVKRATRRVSVVEKAKRDELDLFAPHPDSDSIQSAFLEIIRSSRAHREQTETVIEDCRIDDGKVKMKTLLDLCDIVLDMGV</sequence>
<feature type="compositionally biased region" description="Polar residues" evidence="1">
    <location>
        <begin position="1"/>
        <end position="13"/>
    </location>
</feature>
<accession>A0ABQ5JU72</accession>
<feature type="compositionally biased region" description="Basic and acidic residues" evidence="1">
    <location>
        <begin position="303"/>
        <end position="317"/>
    </location>
</feature>
<feature type="compositionally biased region" description="Basic and acidic residues" evidence="1">
    <location>
        <begin position="396"/>
        <end position="405"/>
    </location>
</feature>
<dbReference type="Proteomes" id="UP001057375">
    <property type="component" value="Unassembled WGS sequence"/>
</dbReference>
<feature type="compositionally biased region" description="Basic and acidic residues" evidence="1">
    <location>
        <begin position="230"/>
        <end position="246"/>
    </location>
</feature>
<feature type="region of interest" description="Disordered" evidence="1">
    <location>
        <begin position="1"/>
        <end position="151"/>
    </location>
</feature>
<feature type="compositionally biased region" description="Basic and acidic residues" evidence="1">
    <location>
        <begin position="78"/>
        <end position="98"/>
    </location>
</feature>
<feature type="compositionally biased region" description="Basic and acidic residues" evidence="1">
    <location>
        <begin position="26"/>
        <end position="49"/>
    </location>
</feature>
<name>A0ABQ5JU72_9EUKA</name>
<feature type="compositionally biased region" description="Basic and acidic residues" evidence="1">
    <location>
        <begin position="260"/>
        <end position="276"/>
    </location>
</feature>
<feature type="region of interest" description="Disordered" evidence="1">
    <location>
        <begin position="222"/>
        <end position="246"/>
    </location>
</feature>
<feature type="compositionally biased region" description="Polar residues" evidence="1">
    <location>
        <begin position="283"/>
        <end position="300"/>
    </location>
</feature>
<evidence type="ECO:0000313" key="2">
    <source>
        <dbReference type="EMBL" id="GKT14680.1"/>
    </source>
</evidence>
<feature type="compositionally biased region" description="Polar residues" evidence="1">
    <location>
        <begin position="126"/>
        <end position="144"/>
    </location>
</feature>
<reference evidence="2" key="1">
    <citation type="submission" date="2022-03" db="EMBL/GenBank/DDBJ databases">
        <title>Draft genome sequence of Aduncisulcus paluster, a free-living microaerophilic Fornicata.</title>
        <authorList>
            <person name="Yuyama I."/>
            <person name="Kume K."/>
            <person name="Tamura T."/>
            <person name="Inagaki Y."/>
            <person name="Hashimoto T."/>
        </authorList>
    </citation>
    <scope>NUCLEOTIDE SEQUENCE</scope>
    <source>
        <strain evidence="2">NY0171</strain>
    </source>
</reference>
<feature type="region of interest" description="Disordered" evidence="1">
    <location>
        <begin position="260"/>
        <end position="514"/>
    </location>
</feature>
<evidence type="ECO:0000313" key="3">
    <source>
        <dbReference type="Proteomes" id="UP001057375"/>
    </source>
</evidence>
<feature type="compositionally biased region" description="Polar residues" evidence="1">
    <location>
        <begin position="66"/>
        <end position="75"/>
    </location>
</feature>
<dbReference type="EMBL" id="BQXS01011612">
    <property type="protein sequence ID" value="GKT14680.1"/>
    <property type="molecule type" value="Genomic_DNA"/>
</dbReference>
<protein>
    <submittedName>
        <fullName evidence="2">Uncharacterized protein</fullName>
    </submittedName>
</protein>
<feature type="region of interest" description="Disordered" evidence="1">
    <location>
        <begin position="169"/>
        <end position="189"/>
    </location>
</feature>
<organism evidence="2 3">
    <name type="scientific">Aduncisulcus paluster</name>
    <dbReference type="NCBI Taxonomy" id="2918883"/>
    <lineage>
        <taxon>Eukaryota</taxon>
        <taxon>Metamonada</taxon>
        <taxon>Carpediemonas-like organisms</taxon>
        <taxon>Aduncisulcus</taxon>
    </lineage>
</organism>
<comment type="caution">
    <text evidence="2">The sequence shown here is derived from an EMBL/GenBank/DDBJ whole genome shotgun (WGS) entry which is preliminary data.</text>
</comment>
<feature type="compositionally biased region" description="Low complexity" evidence="1">
    <location>
        <begin position="332"/>
        <end position="346"/>
    </location>
</feature>
<gene>
    <name evidence="2" type="ORF">ADUPG1_010538</name>
</gene>
<evidence type="ECO:0000256" key="1">
    <source>
        <dbReference type="SAM" id="MobiDB-lite"/>
    </source>
</evidence>
<feature type="compositionally biased region" description="Low complexity" evidence="1">
    <location>
        <begin position="360"/>
        <end position="375"/>
    </location>
</feature>
<keyword evidence="3" id="KW-1185">Reference proteome</keyword>
<proteinExistence type="predicted"/>